<dbReference type="Proteomes" id="UP000265520">
    <property type="component" value="Unassembled WGS sequence"/>
</dbReference>
<dbReference type="AlphaFoldDB" id="A0A392RJL3"/>
<name>A0A392RJL3_9FABA</name>
<protein>
    <submittedName>
        <fullName evidence="1">Heat-shock protein</fullName>
    </submittedName>
</protein>
<evidence type="ECO:0000313" key="1">
    <source>
        <dbReference type="EMBL" id="MCI36439.1"/>
    </source>
</evidence>
<keyword evidence="2" id="KW-1185">Reference proteome</keyword>
<feature type="non-terminal residue" evidence="1">
    <location>
        <position position="60"/>
    </location>
</feature>
<evidence type="ECO:0000313" key="2">
    <source>
        <dbReference type="Proteomes" id="UP000265520"/>
    </source>
</evidence>
<proteinExistence type="predicted"/>
<comment type="caution">
    <text evidence="1">The sequence shown here is derived from an EMBL/GenBank/DDBJ whole genome shotgun (WGS) entry which is preliminary data.</text>
</comment>
<sequence>MLGECQTLLHNLFLQAQSSDTWLWKPDPVRGYTVRDAYQLLTAQETIPLETSEDLIWHKQ</sequence>
<reference evidence="1 2" key="1">
    <citation type="journal article" date="2018" name="Front. Plant Sci.">
        <title>Red Clover (Trifolium pratense) and Zigzag Clover (T. medium) - A Picture of Genomic Similarities and Differences.</title>
        <authorList>
            <person name="Dluhosova J."/>
            <person name="Istvanek J."/>
            <person name="Nedelnik J."/>
            <person name="Repkova J."/>
        </authorList>
    </citation>
    <scope>NUCLEOTIDE SEQUENCE [LARGE SCALE GENOMIC DNA]</scope>
    <source>
        <strain evidence="2">cv. 10/8</strain>
        <tissue evidence="1">Leaf</tissue>
    </source>
</reference>
<organism evidence="1 2">
    <name type="scientific">Trifolium medium</name>
    <dbReference type="NCBI Taxonomy" id="97028"/>
    <lineage>
        <taxon>Eukaryota</taxon>
        <taxon>Viridiplantae</taxon>
        <taxon>Streptophyta</taxon>
        <taxon>Embryophyta</taxon>
        <taxon>Tracheophyta</taxon>
        <taxon>Spermatophyta</taxon>
        <taxon>Magnoliopsida</taxon>
        <taxon>eudicotyledons</taxon>
        <taxon>Gunneridae</taxon>
        <taxon>Pentapetalae</taxon>
        <taxon>rosids</taxon>
        <taxon>fabids</taxon>
        <taxon>Fabales</taxon>
        <taxon>Fabaceae</taxon>
        <taxon>Papilionoideae</taxon>
        <taxon>50 kb inversion clade</taxon>
        <taxon>NPAAA clade</taxon>
        <taxon>Hologalegina</taxon>
        <taxon>IRL clade</taxon>
        <taxon>Trifolieae</taxon>
        <taxon>Trifolium</taxon>
    </lineage>
</organism>
<dbReference type="EMBL" id="LXQA010233830">
    <property type="protein sequence ID" value="MCI36439.1"/>
    <property type="molecule type" value="Genomic_DNA"/>
</dbReference>
<accession>A0A392RJL3</accession>